<dbReference type="FunFam" id="3.40.50.300:FF:000431">
    <property type="entry name" value="Regulator of telomere elongation helicase 1"/>
    <property type="match status" value="1"/>
</dbReference>
<evidence type="ECO:0000256" key="10">
    <source>
        <dbReference type="ARBA" id="ARBA00023004"/>
    </source>
</evidence>
<dbReference type="Proteomes" id="UP000612746">
    <property type="component" value="Unassembled WGS sequence"/>
</dbReference>
<keyword evidence="12" id="KW-0238">DNA-binding</keyword>
<dbReference type="GO" id="GO:1904430">
    <property type="term" value="P:negative regulation of t-circle formation"/>
    <property type="evidence" value="ECO:0007669"/>
    <property type="project" value="TreeGrafter"/>
</dbReference>
<organism evidence="21 22">
    <name type="scientific">Umbelopsis vinacea</name>
    <dbReference type="NCBI Taxonomy" id="44442"/>
    <lineage>
        <taxon>Eukaryota</taxon>
        <taxon>Fungi</taxon>
        <taxon>Fungi incertae sedis</taxon>
        <taxon>Mucoromycota</taxon>
        <taxon>Mucoromycotina</taxon>
        <taxon>Umbelopsidomycetes</taxon>
        <taxon>Umbelopsidales</taxon>
        <taxon>Umbelopsidaceae</taxon>
        <taxon>Umbelopsis</taxon>
    </lineage>
</organism>
<keyword evidence="9" id="KW-0067">ATP-binding</keyword>
<dbReference type="GO" id="GO:0005634">
    <property type="term" value="C:nucleus"/>
    <property type="evidence" value="ECO:0007669"/>
    <property type="project" value="UniProtKB-SubCell"/>
</dbReference>
<sequence length="877" mass="98662">MKKSPTGTGKTLTLLCAALAWRQVFDTRHQMENLKEQNVYQDDNLKKKMEDAISSHPELENWQAGAPKIYYASRTHSQLTQVVKELKNTIYKPKVCILGSREQLCIQEDVKLETSNATRTAMCRRKVASKACSYHSGTKDAKSFFQGEGEIMDIEDIVSFGTKHKACPFYLTKDSQLDADIILLPYNYIIDSTARKAMNIDLSNSIVIFDEAHNLESCCGEATSFELSMSTLRKCVQEMKACQSAVAPNINDEGSMSQSFGALADLLDKLRIKIDKIELSYNEELIKPGIFIYELLNMVEIDGSNVGYLQQGIDSAVQVLTSLDSSVSTFSLSNLSNALRMIFRTEYLVDNENTLSMAHTKFYKVHIQNIKTAAGVSERQLNYWCFSPGLAMTDLVNLKVRCVILASGTLAPLSSFASELLLKFPVRLENAHVINENQAFIAVLPKGPAGTTLSSTYEQRRKPAYKNELGNTIVNFSKVVPEGLLVFFPSYAVMTDCIHTWRSANGQTKSVWDRLNEQKQVFVEPKTKYEFSQAINGYYSKIKDPAFDGAIFMAVCRGKVSEGVDFADGRGRAVVVTGIPFAHSKDPKIVQKKNFLDDIRSTCTDLSQTISGNEWYQQQALRAVNQAIGRVIRHRNDYGAILLCDERFGNPSIIAQLSAWIRGYVKVYQNFGEVQTKLTKFFRDMKLDGPSSTSDATRLDRPSSAHTREATFARRPINLGGDDSEGSGPVTIRNHNPRTTIMALNDYSILRDNQIPKTQREHSGSDAKGSVTATLEEAQAYSKDIATLGHDKHRQYKQIVRQFKRKEIGIEPFIDGLIDIFIGENRLDLLRRFRIFLPHKHIQLFDRVLRAQELIPDNTDVAEISHDEVQAKKQRIE</sequence>
<evidence type="ECO:0000313" key="21">
    <source>
        <dbReference type="EMBL" id="KAG2187398.1"/>
    </source>
</evidence>
<dbReference type="GO" id="GO:0006281">
    <property type="term" value="P:DNA repair"/>
    <property type="evidence" value="ECO:0007669"/>
    <property type="project" value="UniProtKB-KW"/>
</dbReference>
<keyword evidence="13" id="KW-0234">DNA repair</keyword>
<evidence type="ECO:0000256" key="18">
    <source>
        <dbReference type="ARBA" id="ARBA00073810"/>
    </source>
</evidence>
<dbReference type="InterPro" id="IPR045028">
    <property type="entry name" value="DinG/Rad3-like"/>
</dbReference>
<dbReference type="Pfam" id="PF06733">
    <property type="entry name" value="DEAD_2"/>
    <property type="match status" value="1"/>
</dbReference>
<evidence type="ECO:0000259" key="20">
    <source>
        <dbReference type="PROSITE" id="PS51193"/>
    </source>
</evidence>
<dbReference type="SMART" id="SM00488">
    <property type="entry name" value="DEXDc2"/>
    <property type="match status" value="1"/>
</dbReference>
<evidence type="ECO:0000256" key="13">
    <source>
        <dbReference type="ARBA" id="ARBA00023204"/>
    </source>
</evidence>
<evidence type="ECO:0000256" key="1">
    <source>
        <dbReference type="ARBA" id="ARBA00001966"/>
    </source>
</evidence>
<evidence type="ECO:0000256" key="16">
    <source>
        <dbReference type="ARBA" id="ARBA00044969"/>
    </source>
</evidence>
<dbReference type="InterPro" id="IPR010614">
    <property type="entry name" value="RAD3-like_helicase_DEAD"/>
</dbReference>
<proteinExistence type="predicted"/>
<evidence type="ECO:0000256" key="5">
    <source>
        <dbReference type="ARBA" id="ARBA00022741"/>
    </source>
</evidence>
<dbReference type="EC" id="5.6.2.3" evidence="16"/>
<dbReference type="InterPro" id="IPR013020">
    <property type="entry name" value="Rad3/Chl1-like"/>
</dbReference>
<name>A0A8H7Q7Q9_9FUNG</name>
<keyword evidence="14" id="KW-0413">Isomerase</keyword>
<dbReference type="PROSITE" id="PS51193">
    <property type="entry name" value="HELICASE_ATP_BIND_2"/>
    <property type="match status" value="1"/>
</dbReference>
<feature type="domain" description="Helicase ATP-binding" evidence="20">
    <location>
        <begin position="1"/>
        <end position="289"/>
    </location>
</feature>
<keyword evidence="10" id="KW-0408">Iron</keyword>
<dbReference type="InterPro" id="IPR006555">
    <property type="entry name" value="ATP-dep_Helicase_C"/>
</dbReference>
<dbReference type="GO" id="GO:0043139">
    <property type="term" value="F:5'-3' DNA helicase activity"/>
    <property type="evidence" value="ECO:0007669"/>
    <property type="project" value="UniProtKB-EC"/>
</dbReference>
<evidence type="ECO:0000256" key="8">
    <source>
        <dbReference type="ARBA" id="ARBA00022806"/>
    </source>
</evidence>
<evidence type="ECO:0000256" key="15">
    <source>
        <dbReference type="ARBA" id="ARBA00023242"/>
    </source>
</evidence>
<evidence type="ECO:0000256" key="11">
    <source>
        <dbReference type="ARBA" id="ARBA00023014"/>
    </source>
</evidence>
<dbReference type="GO" id="GO:0010569">
    <property type="term" value="P:regulation of double-strand break repair via homologous recombination"/>
    <property type="evidence" value="ECO:0007669"/>
    <property type="project" value="TreeGrafter"/>
</dbReference>
<dbReference type="PANTHER" id="PTHR11472:SF34">
    <property type="entry name" value="REGULATOR OF TELOMERE ELONGATION HELICASE 1"/>
    <property type="match status" value="1"/>
</dbReference>
<comment type="catalytic activity">
    <reaction evidence="17">
        <text>ATP + H2O = ADP + phosphate + H(+)</text>
        <dbReference type="Rhea" id="RHEA:13065"/>
        <dbReference type="ChEBI" id="CHEBI:15377"/>
        <dbReference type="ChEBI" id="CHEBI:15378"/>
        <dbReference type="ChEBI" id="CHEBI:30616"/>
        <dbReference type="ChEBI" id="CHEBI:43474"/>
        <dbReference type="ChEBI" id="CHEBI:456216"/>
        <dbReference type="EC" id="5.6.2.3"/>
    </reaction>
</comment>
<keyword evidence="7" id="KW-0378">Hydrolase</keyword>
<comment type="subcellular location">
    <subcellularLocation>
        <location evidence="2">Nucleus</location>
    </subcellularLocation>
</comment>
<dbReference type="NCBIfam" id="TIGR00604">
    <property type="entry name" value="rad3"/>
    <property type="match status" value="1"/>
</dbReference>
<evidence type="ECO:0000256" key="6">
    <source>
        <dbReference type="ARBA" id="ARBA00022763"/>
    </source>
</evidence>
<gene>
    <name evidence="21" type="ORF">INT44_005086</name>
</gene>
<keyword evidence="11" id="KW-0411">Iron-sulfur</keyword>
<dbReference type="PANTHER" id="PTHR11472">
    <property type="entry name" value="DNA REPAIR DEAD HELICASE RAD3/XP-D SUBFAMILY MEMBER"/>
    <property type="match status" value="1"/>
</dbReference>
<reference evidence="21" key="1">
    <citation type="submission" date="2020-12" db="EMBL/GenBank/DDBJ databases">
        <title>Metabolic potential, ecology and presence of endohyphal bacteria is reflected in genomic diversity of Mucoromycotina.</title>
        <authorList>
            <person name="Muszewska A."/>
            <person name="Okrasinska A."/>
            <person name="Steczkiewicz K."/>
            <person name="Drgas O."/>
            <person name="Orlowska M."/>
            <person name="Perlinska-Lenart U."/>
            <person name="Aleksandrzak-Piekarczyk T."/>
            <person name="Szatraj K."/>
            <person name="Zielenkiewicz U."/>
            <person name="Pilsyk S."/>
            <person name="Malc E."/>
            <person name="Mieczkowski P."/>
            <person name="Kruszewska J.S."/>
            <person name="Biernat P."/>
            <person name="Pawlowska J."/>
        </authorList>
    </citation>
    <scope>NUCLEOTIDE SEQUENCE</scope>
    <source>
        <strain evidence="21">WA0000051536</strain>
    </source>
</reference>
<evidence type="ECO:0000313" key="22">
    <source>
        <dbReference type="Proteomes" id="UP000612746"/>
    </source>
</evidence>
<dbReference type="InterPro" id="IPR027417">
    <property type="entry name" value="P-loop_NTPase"/>
</dbReference>
<dbReference type="OrthoDB" id="272481at2759"/>
<evidence type="ECO:0000256" key="14">
    <source>
        <dbReference type="ARBA" id="ARBA00023235"/>
    </source>
</evidence>
<comment type="caution">
    <text evidence="21">The sequence shown here is derived from an EMBL/GenBank/DDBJ whole genome shotgun (WGS) entry which is preliminary data.</text>
</comment>
<evidence type="ECO:0000256" key="9">
    <source>
        <dbReference type="ARBA" id="ARBA00022840"/>
    </source>
</evidence>
<accession>A0A8H7Q7Q9</accession>
<dbReference type="GO" id="GO:0051539">
    <property type="term" value="F:4 iron, 4 sulfur cluster binding"/>
    <property type="evidence" value="ECO:0007669"/>
    <property type="project" value="UniProtKB-KW"/>
</dbReference>
<dbReference type="GO" id="GO:0070182">
    <property type="term" value="F:DNA polymerase binding"/>
    <property type="evidence" value="ECO:0007669"/>
    <property type="project" value="TreeGrafter"/>
</dbReference>
<protein>
    <recommendedName>
        <fullName evidence="18">Regulator of telomere elongation helicase 1 homolog</fullName>
        <ecNumber evidence="16">5.6.2.3</ecNumber>
    </recommendedName>
</protein>
<evidence type="ECO:0000256" key="7">
    <source>
        <dbReference type="ARBA" id="ARBA00022801"/>
    </source>
</evidence>
<evidence type="ECO:0000256" key="2">
    <source>
        <dbReference type="ARBA" id="ARBA00004123"/>
    </source>
</evidence>
<evidence type="ECO:0000256" key="17">
    <source>
        <dbReference type="ARBA" id="ARBA00048954"/>
    </source>
</evidence>
<feature type="region of interest" description="Disordered" evidence="19">
    <location>
        <begin position="689"/>
        <end position="735"/>
    </location>
</feature>
<keyword evidence="22" id="KW-1185">Reference proteome</keyword>
<keyword evidence="15" id="KW-0539">Nucleus</keyword>
<dbReference type="AlphaFoldDB" id="A0A8H7Q7Q9"/>
<evidence type="ECO:0000256" key="12">
    <source>
        <dbReference type="ARBA" id="ARBA00023125"/>
    </source>
</evidence>
<keyword evidence="4" id="KW-0479">Metal-binding</keyword>
<keyword evidence="8" id="KW-0347">Helicase</keyword>
<keyword evidence="3" id="KW-0004">4Fe-4S</keyword>
<evidence type="ECO:0000256" key="3">
    <source>
        <dbReference type="ARBA" id="ARBA00022485"/>
    </source>
</evidence>
<comment type="cofactor">
    <cofactor evidence="1">
        <name>[4Fe-4S] cluster</name>
        <dbReference type="ChEBI" id="CHEBI:49883"/>
    </cofactor>
</comment>
<keyword evidence="5" id="KW-0547">Nucleotide-binding</keyword>
<dbReference type="GO" id="GO:0005524">
    <property type="term" value="F:ATP binding"/>
    <property type="evidence" value="ECO:0007669"/>
    <property type="project" value="UniProtKB-KW"/>
</dbReference>
<dbReference type="Gene3D" id="1.20.1160.20">
    <property type="match status" value="1"/>
</dbReference>
<dbReference type="PROSITE" id="PS00690">
    <property type="entry name" value="DEAH_ATP_HELICASE"/>
    <property type="match status" value="1"/>
</dbReference>
<dbReference type="Gene3D" id="3.40.50.300">
    <property type="entry name" value="P-loop containing nucleotide triphosphate hydrolases"/>
    <property type="match status" value="2"/>
</dbReference>
<dbReference type="GO" id="GO:0090657">
    <property type="term" value="P:telomeric loop disassembly"/>
    <property type="evidence" value="ECO:0007669"/>
    <property type="project" value="TreeGrafter"/>
</dbReference>
<evidence type="ECO:0000256" key="19">
    <source>
        <dbReference type="SAM" id="MobiDB-lite"/>
    </source>
</evidence>
<dbReference type="InterPro" id="IPR002464">
    <property type="entry name" value="DNA/RNA_helicase_DEAH_CS"/>
</dbReference>
<dbReference type="GO" id="GO:0046872">
    <property type="term" value="F:metal ion binding"/>
    <property type="evidence" value="ECO:0007669"/>
    <property type="project" value="UniProtKB-KW"/>
</dbReference>
<keyword evidence="6" id="KW-0227">DNA damage</keyword>
<dbReference type="GO" id="GO:0003677">
    <property type="term" value="F:DNA binding"/>
    <property type="evidence" value="ECO:0007669"/>
    <property type="project" value="UniProtKB-KW"/>
</dbReference>
<dbReference type="Pfam" id="PF13307">
    <property type="entry name" value="Helicase_C_2"/>
    <property type="match status" value="1"/>
</dbReference>
<dbReference type="GO" id="GO:0045910">
    <property type="term" value="P:negative regulation of DNA recombination"/>
    <property type="evidence" value="ECO:0007669"/>
    <property type="project" value="TreeGrafter"/>
</dbReference>
<dbReference type="SMART" id="SM00491">
    <property type="entry name" value="HELICc2"/>
    <property type="match status" value="1"/>
</dbReference>
<dbReference type="SUPFAM" id="SSF52540">
    <property type="entry name" value="P-loop containing nucleoside triphosphate hydrolases"/>
    <property type="match status" value="1"/>
</dbReference>
<dbReference type="GO" id="GO:0016818">
    <property type="term" value="F:hydrolase activity, acting on acid anhydrides, in phosphorus-containing anhydrides"/>
    <property type="evidence" value="ECO:0007669"/>
    <property type="project" value="InterPro"/>
</dbReference>
<evidence type="ECO:0000256" key="4">
    <source>
        <dbReference type="ARBA" id="ARBA00022723"/>
    </source>
</evidence>
<dbReference type="CDD" id="cd18788">
    <property type="entry name" value="SF2_C_XPD"/>
    <property type="match status" value="1"/>
</dbReference>
<dbReference type="InterPro" id="IPR014013">
    <property type="entry name" value="Helic_SF1/SF2_ATP-bd_DinG/Rad3"/>
</dbReference>
<dbReference type="EMBL" id="JAEPRA010000003">
    <property type="protein sequence ID" value="KAG2187398.1"/>
    <property type="molecule type" value="Genomic_DNA"/>
</dbReference>
<feature type="compositionally biased region" description="Basic and acidic residues" evidence="19">
    <location>
        <begin position="697"/>
        <end position="712"/>
    </location>
</feature>
<dbReference type="InterPro" id="IPR006554">
    <property type="entry name" value="Helicase-like_DEXD_c2"/>
</dbReference>